<dbReference type="Pfam" id="PF05728">
    <property type="entry name" value="UPF0227"/>
    <property type="match status" value="1"/>
</dbReference>
<dbReference type="PANTHER" id="PTHR35602">
    <property type="entry name" value="ESTERASE YQIA-RELATED"/>
    <property type="match status" value="1"/>
</dbReference>
<evidence type="ECO:0000313" key="1">
    <source>
        <dbReference type="EMBL" id="GLS24876.1"/>
    </source>
</evidence>
<dbReference type="AlphaFoldDB" id="A0AA37WMD8"/>
<evidence type="ECO:0000313" key="2">
    <source>
        <dbReference type="Proteomes" id="UP001156870"/>
    </source>
</evidence>
<dbReference type="RefSeq" id="WP_232592303.1">
    <property type="nucleotide sequence ID" value="NZ_BSPD01000020.1"/>
</dbReference>
<reference evidence="1 2" key="1">
    <citation type="journal article" date="2014" name="Int. J. Syst. Evol. Microbiol.">
        <title>Complete genome sequence of Corynebacterium casei LMG S-19264T (=DSM 44701T), isolated from a smear-ripened cheese.</title>
        <authorList>
            <consortium name="US DOE Joint Genome Institute (JGI-PGF)"/>
            <person name="Walter F."/>
            <person name="Albersmeier A."/>
            <person name="Kalinowski J."/>
            <person name="Ruckert C."/>
        </authorList>
    </citation>
    <scope>NUCLEOTIDE SEQUENCE [LARGE SCALE GENOMIC DNA]</scope>
    <source>
        <strain evidence="1 2">NBRC 110095</strain>
    </source>
</reference>
<dbReference type="InterPro" id="IPR029058">
    <property type="entry name" value="AB_hydrolase_fold"/>
</dbReference>
<dbReference type="SUPFAM" id="SSF53474">
    <property type="entry name" value="alpha/beta-Hydrolases"/>
    <property type="match status" value="1"/>
</dbReference>
<sequence>MSTLLYIHGFLSSPSSFKSQQFKQWLTQHRPDIHFECPLLPPYPAQAHQILDNIITQSAERPIYLVGSSMGGFWSTYFAEKYNLPAVLVNPACAPLTLMPSYVGIELKNFHTEDTYLLNDSHLKELAEFVIEEPQRIPNYWVLLQTGDETLDYRLAEKKYRKCKVTTEDGGDHSFAGFERYFENIIRFFEDIHSAR</sequence>
<comment type="caution">
    <text evidence="1">The sequence shown here is derived from an EMBL/GenBank/DDBJ whole genome shotgun (WGS) entry which is preliminary data.</text>
</comment>
<name>A0AA37WMD8_9GAMM</name>
<dbReference type="Proteomes" id="UP001156870">
    <property type="component" value="Unassembled WGS sequence"/>
</dbReference>
<gene>
    <name evidence="1" type="ORF">GCM10007877_05900</name>
</gene>
<keyword evidence="2" id="KW-1185">Reference proteome</keyword>
<dbReference type="Gene3D" id="3.40.50.1820">
    <property type="entry name" value="alpha/beta hydrolase"/>
    <property type="match status" value="1"/>
</dbReference>
<accession>A0AA37WMD8</accession>
<protein>
    <submittedName>
        <fullName evidence="1">Esterase YqiA</fullName>
    </submittedName>
</protein>
<dbReference type="EMBL" id="BSPD01000020">
    <property type="protein sequence ID" value="GLS24876.1"/>
    <property type="molecule type" value="Genomic_DNA"/>
</dbReference>
<proteinExistence type="predicted"/>
<organism evidence="1 2">
    <name type="scientific">Marinibactrum halimedae</name>
    <dbReference type="NCBI Taxonomy" id="1444977"/>
    <lineage>
        <taxon>Bacteria</taxon>
        <taxon>Pseudomonadati</taxon>
        <taxon>Pseudomonadota</taxon>
        <taxon>Gammaproteobacteria</taxon>
        <taxon>Cellvibrionales</taxon>
        <taxon>Cellvibrionaceae</taxon>
        <taxon>Marinibactrum</taxon>
    </lineage>
</organism>
<dbReference type="InterPro" id="IPR008886">
    <property type="entry name" value="UPF0227/Esterase_YqiA"/>
</dbReference>
<dbReference type="PANTHER" id="PTHR35602:SF3">
    <property type="entry name" value="ESTERASE YQIA"/>
    <property type="match status" value="1"/>
</dbReference>